<gene>
    <name evidence="7" type="ORF">TBIB3V08_LOCUS3771</name>
</gene>
<comment type="subcellular location">
    <subcellularLocation>
        <location evidence="1">Membrane</location>
        <topology evidence="1">Multi-pass membrane protein</topology>
    </subcellularLocation>
</comment>
<keyword evidence="3 6" id="KW-1133">Transmembrane helix</keyword>
<dbReference type="GO" id="GO:0015867">
    <property type="term" value="P:ATP transport"/>
    <property type="evidence" value="ECO:0007669"/>
    <property type="project" value="TreeGrafter"/>
</dbReference>
<dbReference type="InterPro" id="IPR036259">
    <property type="entry name" value="MFS_trans_sf"/>
</dbReference>
<protein>
    <submittedName>
        <fullName evidence="7">Uncharacterized protein</fullName>
    </submittedName>
</protein>
<dbReference type="InterPro" id="IPR011701">
    <property type="entry name" value="MFS"/>
</dbReference>
<dbReference type="InterPro" id="IPR050382">
    <property type="entry name" value="MFS_Na/Anion_cotransporter"/>
</dbReference>
<evidence type="ECO:0000256" key="6">
    <source>
        <dbReference type="SAM" id="Phobius"/>
    </source>
</evidence>
<evidence type="ECO:0000256" key="3">
    <source>
        <dbReference type="ARBA" id="ARBA00022989"/>
    </source>
</evidence>
<name>A0A7R9EWE1_9NEOP</name>
<dbReference type="PANTHER" id="PTHR11662:SF279">
    <property type="entry name" value="VOLTAGE-GATED PURINE NUCLEOTIDE UNIPORTER SLC17A9"/>
    <property type="match status" value="1"/>
</dbReference>
<feature type="compositionally biased region" description="Basic and acidic residues" evidence="5">
    <location>
        <begin position="670"/>
        <end position="684"/>
    </location>
</feature>
<evidence type="ECO:0000256" key="2">
    <source>
        <dbReference type="ARBA" id="ARBA00022692"/>
    </source>
</evidence>
<proteinExistence type="predicted"/>
<reference evidence="7" key="1">
    <citation type="submission" date="2020-11" db="EMBL/GenBank/DDBJ databases">
        <authorList>
            <person name="Tran Van P."/>
        </authorList>
    </citation>
    <scope>NUCLEOTIDE SEQUENCE</scope>
</reference>
<dbReference type="SUPFAM" id="SSF103473">
    <property type="entry name" value="MFS general substrate transporter"/>
    <property type="match status" value="1"/>
</dbReference>
<sequence length="709" mass="79097">MIATREGPISQVEEQFHVGEHHFTSQREQHRIQKHFKSNAEYPCSKICLELSRRRHVGQGLNSGQVNKEERYSHMWGWKVENHSQKTTLSTLDRDSNLDLTVIGSLVHCKSSALDYAATEAEPIAQRAKAQFYKTQEFASRAGSAAMIHKLSTLRGVQQKMKASDTENLATDSRRGAISRFVDFNENGAPSGEWFSVFTPSNGASGSMQNSADVPTGEALRGLEPPLPKFGDAPRSTRIRRENKMGVEVNGKTKMAILVIYWNFSSICQQNIDAARNTGNNKRIRLEQNRFWHNPLKFFLGLHTYPSVHFPSMSSLTSQNLIESERASFFSILMSGSAFGTLVTGTLGSFVLDYFGWQAVFYTIGFLCIAWTLFLRYYVVAKDIRRAAIVTVPSKLHSLFLTKEETPVPSCVFGHACQNNCFFLLMSWLPTYFHDTFPNAKALALIAIGLVTEYQWALVCVSVAIAATGFHNCGITVNPQDLAPKHSGSVFGLMNTIGAVPGRWLLMFSRMRLHAVIPICPPLQYSGQSSWIQIQRSRVQSLLLPEFFCDAVGLEQDLTQPRWTSLASVDARVVYDRTPAIDWIVLDGDIETQISVVFIHPTEIRTSISPSSAVELNTTSALANYATEAGKESGKTTLSKPNQVSNLDLPVVDNLVYCESSVLDHMATEVDQDLRSRDQDKDTDQYSVGTSPQATARGLNRERRIRDLV</sequence>
<feature type="transmembrane region" description="Helical" evidence="6">
    <location>
        <begin position="359"/>
        <end position="379"/>
    </location>
</feature>
<keyword evidence="2 6" id="KW-0812">Transmembrane</keyword>
<evidence type="ECO:0000256" key="1">
    <source>
        <dbReference type="ARBA" id="ARBA00004141"/>
    </source>
</evidence>
<evidence type="ECO:0000256" key="5">
    <source>
        <dbReference type="SAM" id="MobiDB-lite"/>
    </source>
</evidence>
<dbReference type="Pfam" id="PF07690">
    <property type="entry name" value="MFS_1"/>
    <property type="match status" value="1"/>
</dbReference>
<keyword evidence="4 6" id="KW-0472">Membrane</keyword>
<dbReference type="AlphaFoldDB" id="A0A7R9EWE1"/>
<accession>A0A7R9EWE1</accession>
<evidence type="ECO:0000313" key="7">
    <source>
        <dbReference type="EMBL" id="CAD7441300.1"/>
    </source>
</evidence>
<dbReference type="EMBL" id="OD565275">
    <property type="protein sequence ID" value="CAD7441300.1"/>
    <property type="molecule type" value="Genomic_DNA"/>
</dbReference>
<dbReference type="GO" id="GO:0022857">
    <property type="term" value="F:transmembrane transporter activity"/>
    <property type="evidence" value="ECO:0007669"/>
    <property type="project" value="InterPro"/>
</dbReference>
<dbReference type="Gene3D" id="1.20.1250.20">
    <property type="entry name" value="MFS general substrate transporter like domains"/>
    <property type="match status" value="1"/>
</dbReference>
<feature type="transmembrane region" description="Helical" evidence="6">
    <location>
        <begin position="327"/>
        <end position="347"/>
    </location>
</feature>
<evidence type="ECO:0000256" key="4">
    <source>
        <dbReference type="ARBA" id="ARBA00023136"/>
    </source>
</evidence>
<feature type="region of interest" description="Disordered" evidence="5">
    <location>
        <begin position="670"/>
        <end position="699"/>
    </location>
</feature>
<dbReference type="PANTHER" id="PTHR11662">
    <property type="entry name" value="SOLUTE CARRIER FAMILY 17"/>
    <property type="match status" value="1"/>
</dbReference>
<dbReference type="GO" id="GO:0016020">
    <property type="term" value="C:membrane"/>
    <property type="evidence" value="ECO:0007669"/>
    <property type="project" value="UniProtKB-SubCell"/>
</dbReference>
<feature type="compositionally biased region" description="Polar residues" evidence="5">
    <location>
        <begin position="685"/>
        <end position="694"/>
    </location>
</feature>
<organism evidence="7">
    <name type="scientific">Timema bartmani</name>
    <dbReference type="NCBI Taxonomy" id="61472"/>
    <lineage>
        <taxon>Eukaryota</taxon>
        <taxon>Metazoa</taxon>
        <taxon>Ecdysozoa</taxon>
        <taxon>Arthropoda</taxon>
        <taxon>Hexapoda</taxon>
        <taxon>Insecta</taxon>
        <taxon>Pterygota</taxon>
        <taxon>Neoptera</taxon>
        <taxon>Polyneoptera</taxon>
        <taxon>Phasmatodea</taxon>
        <taxon>Timematodea</taxon>
        <taxon>Timematoidea</taxon>
        <taxon>Timematidae</taxon>
        <taxon>Timema</taxon>
    </lineage>
</organism>